<dbReference type="PANTHER" id="PTHR11908">
    <property type="entry name" value="XANTHINE DEHYDROGENASE"/>
    <property type="match status" value="1"/>
</dbReference>
<dbReference type="PANTHER" id="PTHR11908:SF132">
    <property type="entry name" value="ALDEHYDE OXIDASE 1-RELATED"/>
    <property type="match status" value="1"/>
</dbReference>
<dbReference type="GO" id="GO:0005506">
    <property type="term" value="F:iron ion binding"/>
    <property type="evidence" value="ECO:0007669"/>
    <property type="project" value="InterPro"/>
</dbReference>
<dbReference type="GO" id="GO:0016491">
    <property type="term" value="F:oxidoreductase activity"/>
    <property type="evidence" value="ECO:0007669"/>
    <property type="project" value="InterPro"/>
</dbReference>
<proteinExistence type="predicted"/>
<organism evidence="3 4">
    <name type="scientific">Candidatus Scatomorpha pullistercoris</name>
    <dbReference type="NCBI Taxonomy" id="2840929"/>
    <lineage>
        <taxon>Bacteria</taxon>
        <taxon>Bacillati</taxon>
        <taxon>Bacillota</taxon>
        <taxon>Clostridia</taxon>
        <taxon>Eubacteriales</taxon>
        <taxon>Candidatus Scatomorpha</taxon>
    </lineage>
</organism>
<dbReference type="InterPro" id="IPR037165">
    <property type="entry name" value="AldOxase/xan_DH_Mopterin-bd_sf"/>
</dbReference>
<reference evidence="3" key="2">
    <citation type="journal article" date="2021" name="PeerJ">
        <title>Extensive microbial diversity within the chicken gut microbiome revealed by metagenomics and culture.</title>
        <authorList>
            <person name="Gilroy R."/>
            <person name="Ravi A."/>
            <person name="Getino M."/>
            <person name="Pursley I."/>
            <person name="Horton D.L."/>
            <person name="Alikhan N.F."/>
            <person name="Baker D."/>
            <person name="Gharbi K."/>
            <person name="Hall N."/>
            <person name="Watson M."/>
            <person name="Adriaenssens E.M."/>
            <person name="Foster-Nyarko E."/>
            <person name="Jarju S."/>
            <person name="Secka A."/>
            <person name="Antonio M."/>
            <person name="Oren A."/>
            <person name="Chaudhuri R.R."/>
            <person name="La Ragione R."/>
            <person name="Hildebrand F."/>
            <person name="Pallen M.J."/>
        </authorList>
    </citation>
    <scope>NUCLEOTIDE SEQUENCE</scope>
    <source>
        <strain evidence="3">ChiHecec3B27-6122</strain>
    </source>
</reference>
<dbReference type="SUPFAM" id="SSF56003">
    <property type="entry name" value="Molybdenum cofactor-binding domain"/>
    <property type="match status" value="1"/>
</dbReference>
<sequence>DPFPAYMYTIFLPEVAVNTETGKVKVEKFTAVADCGTILNKLAVDGNFYGGLVQGIGLALTEDFEDLKKHTSLMKCGIPYPNDAPDDIEVIYQENHPRPNGPYGASGCGEAPLDAPHPAILNAIFNATGARITRVPALPEVVLEALAKVK</sequence>
<keyword evidence="1" id="KW-0500">Molybdenum</keyword>
<dbReference type="InterPro" id="IPR046867">
    <property type="entry name" value="AldOxase/xan_DH_MoCoBD2"/>
</dbReference>
<name>A0A9D1G6J1_9FIRM</name>
<protein>
    <submittedName>
        <fullName evidence="3">Xanthine dehydrogenase family protein molybdopterin-binding subunit</fullName>
    </submittedName>
</protein>
<dbReference type="AlphaFoldDB" id="A0A9D1G6J1"/>
<evidence type="ECO:0000259" key="2">
    <source>
        <dbReference type="Pfam" id="PF20256"/>
    </source>
</evidence>
<dbReference type="Gene3D" id="3.30.365.10">
    <property type="entry name" value="Aldehyde oxidase/xanthine dehydrogenase, molybdopterin binding domain"/>
    <property type="match status" value="1"/>
</dbReference>
<dbReference type="Pfam" id="PF20256">
    <property type="entry name" value="MoCoBD_2"/>
    <property type="match status" value="1"/>
</dbReference>
<evidence type="ECO:0000313" key="3">
    <source>
        <dbReference type="EMBL" id="HIS97609.1"/>
    </source>
</evidence>
<evidence type="ECO:0000256" key="1">
    <source>
        <dbReference type="ARBA" id="ARBA00022505"/>
    </source>
</evidence>
<comment type="caution">
    <text evidence="3">The sequence shown here is derived from an EMBL/GenBank/DDBJ whole genome shotgun (WGS) entry which is preliminary data.</text>
</comment>
<dbReference type="EMBL" id="DVJS01000161">
    <property type="protein sequence ID" value="HIS97609.1"/>
    <property type="molecule type" value="Genomic_DNA"/>
</dbReference>
<dbReference type="InterPro" id="IPR016208">
    <property type="entry name" value="Ald_Oxase/xanthine_DH-like"/>
</dbReference>
<evidence type="ECO:0000313" key="4">
    <source>
        <dbReference type="Proteomes" id="UP000886876"/>
    </source>
</evidence>
<accession>A0A9D1G6J1</accession>
<reference evidence="3" key="1">
    <citation type="submission" date="2020-10" db="EMBL/GenBank/DDBJ databases">
        <authorList>
            <person name="Gilroy R."/>
        </authorList>
    </citation>
    <scope>NUCLEOTIDE SEQUENCE</scope>
    <source>
        <strain evidence="3">ChiHecec3B27-6122</strain>
    </source>
</reference>
<feature type="non-terminal residue" evidence="3">
    <location>
        <position position="1"/>
    </location>
</feature>
<feature type="domain" description="Aldehyde oxidase/xanthine dehydrogenase second molybdopterin binding" evidence="2">
    <location>
        <begin position="2"/>
        <end position="85"/>
    </location>
</feature>
<dbReference type="Proteomes" id="UP000886876">
    <property type="component" value="Unassembled WGS sequence"/>
</dbReference>
<gene>
    <name evidence="3" type="ORF">IAD42_06505</name>
</gene>